<dbReference type="CDD" id="cd09241">
    <property type="entry name" value="BRO1_ScRim20-like"/>
    <property type="match status" value="1"/>
</dbReference>
<accession>A0A383UHC9</accession>
<reference evidence="5 6" key="1">
    <citation type="submission" date="2017-11" db="EMBL/GenBank/DDBJ databases">
        <authorList>
            <person name="Kracher B."/>
        </authorList>
    </citation>
    <scope>NUCLEOTIDE SEQUENCE [LARGE SCALE GENOMIC DNA]</scope>
    <source>
        <strain evidence="5 6">RACE1</strain>
    </source>
</reference>
<dbReference type="Gene3D" id="1.20.120.560">
    <property type="entry name" value="alix/aip1 in complex with the ypdl late domain"/>
    <property type="match status" value="1"/>
</dbReference>
<dbReference type="GO" id="GO:0005768">
    <property type="term" value="C:endosome"/>
    <property type="evidence" value="ECO:0007669"/>
    <property type="project" value="TreeGrafter"/>
</dbReference>
<organism evidence="5 6">
    <name type="scientific">Blumeria hordei</name>
    <name type="common">Barley powdery mildew</name>
    <name type="synonym">Blumeria graminis f. sp. hordei</name>
    <dbReference type="NCBI Taxonomy" id="2867405"/>
    <lineage>
        <taxon>Eukaryota</taxon>
        <taxon>Fungi</taxon>
        <taxon>Dikarya</taxon>
        <taxon>Ascomycota</taxon>
        <taxon>Pezizomycotina</taxon>
        <taxon>Leotiomycetes</taxon>
        <taxon>Erysiphales</taxon>
        <taxon>Erysiphaceae</taxon>
        <taxon>Blumeria</taxon>
    </lineage>
</organism>
<dbReference type="Gene3D" id="1.20.140.50">
    <property type="entry name" value="alix/aip1 like domains"/>
    <property type="match status" value="1"/>
</dbReference>
<dbReference type="Proteomes" id="UP000275772">
    <property type="component" value="Unassembled WGS sequence"/>
</dbReference>
<comment type="similarity">
    <text evidence="1">Belongs to the palA/RIM20 family.</text>
</comment>
<feature type="compositionally biased region" description="Basic and acidic residues" evidence="3">
    <location>
        <begin position="831"/>
        <end position="851"/>
    </location>
</feature>
<dbReference type="EMBL" id="UNSH01000001">
    <property type="protein sequence ID" value="SZE99680.1"/>
    <property type="molecule type" value="Genomic_DNA"/>
</dbReference>
<evidence type="ECO:0000313" key="6">
    <source>
        <dbReference type="Proteomes" id="UP000275772"/>
    </source>
</evidence>
<gene>
    <name evidence="5" type="ORF">BLGHR1_10430</name>
</gene>
<feature type="region of interest" description="Disordered" evidence="3">
    <location>
        <begin position="741"/>
        <end position="775"/>
    </location>
</feature>
<feature type="coiled-coil region" evidence="2">
    <location>
        <begin position="633"/>
        <end position="692"/>
    </location>
</feature>
<dbReference type="PROSITE" id="PS51180">
    <property type="entry name" value="BRO1"/>
    <property type="match status" value="1"/>
</dbReference>
<dbReference type="PANTHER" id="PTHR23030:SF39">
    <property type="entry name" value="PROGRAMMED CELL DEATH 6-INTERACTING PROTEIN"/>
    <property type="match status" value="1"/>
</dbReference>
<dbReference type="Gene3D" id="1.25.40.280">
    <property type="entry name" value="alix/aip1 like domains"/>
    <property type="match status" value="1"/>
</dbReference>
<feature type="region of interest" description="Disordered" evidence="3">
    <location>
        <begin position="826"/>
        <end position="852"/>
    </location>
</feature>
<dbReference type="InterPro" id="IPR025304">
    <property type="entry name" value="ALIX_V_dom"/>
</dbReference>
<proteinExistence type="inferred from homology"/>
<evidence type="ECO:0000313" key="5">
    <source>
        <dbReference type="EMBL" id="SZE99680.1"/>
    </source>
</evidence>
<dbReference type="AlphaFoldDB" id="A0A383UHC9"/>
<feature type="region of interest" description="Disordered" evidence="3">
    <location>
        <begin position="860"/>
        <end position="879"/>
    </location>
</feature>
<dbReference type="SMART" id="SM01041">
    <property type="entry name" value="BRO1"/>
    <property type="match status" value="1"/>
</dbReference>
<feature type="domain" description="BRO1" evidence="4">
    <location>
        <begin position="4"/>
        <end position="397"/>
    </location>
</feature>
<dbReference type="InterPro" id="IPR004328">
    <property type="entry name" value="BRO1_dom"/>
</dbReference>
<evidence type="ECO:0000259" key="4">
    <source>
        <dbReference type="PROSITE" id="PS51180"/>
    </source>
</evidence>
<evidence type="ECO:0000256" key="3">
    <source>
        <dbReference type="SAM" id="MobiDB-lite"/>
    </source>
</evidence>
<feature type="compositionally biased region" description="Basic and acidic residues" evidence="3">
    <location>
        <begin position="750"/>
        <end position="766"/>
    </location>
</feature>
<dbReference type="InterPro" id="IPR038499">
    <property type="entry name" value="BRO1_sf"/>
</dbReference>
<name>A0A383UHC9_BLUHO</name>
<evidence type="ECO:0000256" key="1">
    <source>
        <dbReference type="ARBA" id="ARBA00038154"/>
    </source>
</evidence>
<dbReference type="Pfam" id="PF03097">
    <property type="entry name" value="BRO1"/>
    <property type="match status" value="1"/>
</dbReference>
<dbReference type="VEuPathDB" id="FungiDB:BLGHR1_10430"/>
<dbReference type="PANTHER" id="PTHR23030">
    <property type="entry name" value="PCD6 INTERACTING PROTEIN-RELATED"/>
    <property type="match status" value="1"/>
</dbReference>
<sequence>MASNILALPFRKTTDQSISSAMKQYISAKYNQHPDMFQIDLKTIDALRRAAVQVTEPHVAGIKKVMAYAAQLAWIERKFPIDLGVDFVWYPAIGYNTQTPLILNNLKFERANILYNLAALYSQLAISSNRNTTEGLRTACNYFCLSAGILKHIKECILTKMQSTPPEDMDDATLEYLEQLFLAQAQECFWQKAVIDRYKDASIAKLAAKISDLYGSAGDWGLMSRAVTSEWVHHAIAKHYHFSAASQYRQACECLEKRNYGEEVARLRYSLSQVQDGLKEARYVSKVVMKDLNDLKNKVSEDLKRAERDNDIIYLSPVPPRTELRNLERVEMATSKIPPEVSAPHSFLGEREEFGPPLFAKLVPFAVHIASSIFQERQDRLINNSIIVPLKDLNTKLHTILSLLSLPGSLQALEKPLGLPPTLASHAEEIRQSNAIARLKKSLCDSSKLAESTTSSYLEAKTYMSIENSENENLKTKYGTIRWTRPDSNHAAPKLYAKMDEIDGYLKSASRSDQLVHEKFQGCEDLLHILASNDHELGKFIPNARRIIMPPDLEEAASKLRNFLNELSRVEIRRCRKIELLREKAKKDDTNTAIISEATRLEKENELQPLMPAHFEELLESRLSKYDSDVLDVKDEEEEQEGLIKKLKIFNDEFIQAKNGNDDISREREKVLQRLENAYNQHKEIFINLEAARKFYNDLGQILSRFREEVNVWVAQRREEATRLESDINLPSVSSLSINAPELKSQLQTRDPRDYSTYDASHDSPVLEKQTSQDKQFSSSNIATIGLKAQIPVEDKSCGKSILAIWNPEMGIKFSDANSYAAVEGPVSDKSLGKDNKKEPMGSVKRDGKDDDFNDLAVISNKASKAPQTWDPKKGLRFG</sequence>
<dbReference type="Pfam" id="PF13949">
    <property type="entry name" value="ALIX_LYPXL_bnd"/>
    <property type="match status" value="1"/>
</dbReference>
<evidence type="ECO:0000256" key="2">
    <source>
        <dbReference type="SAM" id="Coils"/>
    </source>
</evidence>
<keyword evidence="2" id="KW-0175">Coiled coil</keyword>
<protein>
    <recommendedName>
        <fullName evidence="4">BRO1 domain-containing protein</fullName>
    </recommendedName>
</protein>